<dbReference type="PANTHER" id="PTHR48043:SF159">
    <property type="entry name" value="EG:EG0003.4 PROTEIN-RELATED"/>
    <property type="match status" value="1"/>
</dbReference>
<feature type="non-terminal residue" evidence="4">
    <location>
        <position position="1"/>
    </location>
</feature>
<keyword evidence="3 4" id="KW-0808">Transferase</keyword>
<dbReference type="GO" id="GO:0008194">
    <property type="term" value="F:UDP-glycosyltransferase activity"/>
    <property type="evidence" value="ECO:0007669"/>
    <property type="project" value="InterPro"/>
</dbReference>
<dbReference type="SUPFAM" id="SSF53756">
    <property type="entry name" value="UDP-Glycosyltransferase/glycogen phosphorylase"/>
    <property type="match status" value="1"/>
</dbReference>
<evidence type="ECO:0000256" key="2">
    <source>
        <dbReference type="ARBA" id="ARBA00022676"/>
    </source>
</evidence>
<dbReference type="FunFam" id="3.40.50.2000:FF:000050">
    <property type="entry name" value="UDP-glucuronosyltransferase"/>
    <property type="match status" value="1"/>
</dbReference>
<reference evidence="4 5" key="1">
    <citation type="journal article" date="2015" name="Nat. Commun.">
        <title>Outbred genome sequencing and CRISPR/Cas9 gene editing in butterflies.</title>
        <authorList>
            <person name="Li X."/>
            <person name="Fan D."/>
            <person name="Zhang W."/>
            <person name="Liu G."/>
            <person name="Zhang L."/>
            <person name="Zhao L."/>
            <person name="Fang X."/>
            <person name="Chen L."/>
            <person name="Dong Y."/>
            <person name="Chen Y."/>
            <person name="Ding Y."/>
            <person name="Zhao R."/>
            <person name="Feng M."/>
            <person name="Zhu Y."/>
            <person name="Feng Y."/>
            <person name="Jiang X."/>
            <person name="Zhu D."/>
            <person name="Xiang H."/>
            <person name="Feng X."/>
            <person name="Li S."/>
            <person name="Wang J."/>
            <person name="Zhang G."/>
            <person name="Kronforst M.R."/>
            <person name="Wang W."/>
        </authorList>
    </citation>
    <scope>NUCLEOTIDE SEQUENCE [LARGE SCALE GENOMIC DNA]</scope>
    <source>
        <strain evidence="4">Ya'a_city_454_Pm</strain>
        <tissue evidence="4">Whole body</tissue>
    </source>
</reference>
<name>A0A0N1IJF2_PAPMA</name>
<organism evidence="4 5">
    <name type="scientific">Papilio machaon</name>
    <name type="common">Old World swallowtail butterfly</name>
    <dbReference type="NCBI Taxonomy" id="76193"/>
    <lineage>
        <taxon>Eukaryota</taxon>
        <taxon>Metazoa</taxon>
        <taxon>Ecdysozoa</taxon>
        <taxon>Arthropoda</taxon>
        <taxon>Hexapoda</taxon>
        <taxon>Insecta</taxon>
        <taxon>Pterygota</taxon>
        <taxon>Neoptera</taxon>
        <taxon>Endopterygota</taxon>
        <taxon>Lepidoptera</taxon>
        <taxon>Glossata</taxon>
        <taxon>Ditrysia</taxon>
        <taxon>Papilionoidea</taxon>
        <taxon>Papilionidae</taxon>
        <taxon>Papilioninae</taxon>
        <taxon>Papilio</taxon>
    </lineage>
</organism>
<dbReference type="InParanoid" id="A0A0N1IJF2"/>
<dbReference type="EMBL" id="LADJ01012838">
    <property type="protein sequence ID" value="KPJ20989.1"/>
    <property type="molecule type" value="Genomic_DNA"/>
</dbReference>
<dbReference type="AlphaFoldDB" id="A0A0N1IJF2"/>
<comment type="similarity">
    <text evidence="1">Belongs to the UDP-glycosyltransferase family.</text>
</comment>
<dbReference type="InterPro" id="IPR050271">
    <property type="entry name" value="UDP-glycosyltransferase"/>
</dbReference>
<dbReference type="InterPro" id="IPR002213">
    <property type="entry name" value="UDP_glucos_trans"/>
</dbReference>
<dbReference type="CDD" id="cd03784">
    <property type="entry name" value="GT1_Gtf-like"/>
    <property type="match status" value="1"/>
</dbReference>
<evidence type="ECO:0000313" key="5">
    <source>
        <dbReference type="Proteomes" id="UP000053240"/>
    </source>
</evidence>
<dbReference type="Pfam" id="PF00201">
    <property type="entry name" value="UDPGT"/>
    <property type="match status" value="1"/>
</dbReference>
<comment type="caution">
    <text evidence="4">The sequence shown here is derived from an EMBL/GenBank/DDBJ whole genome shotgun (WGS) entry which is preliminary data.</text>
</comment>
<accession>A0A0N1IJF2</accession>
<keyword evidence="5" id="KW-1185">Reference proteome</keyword>
<sequence>DLKSIMDNAKHGVIYFSLGSNLNSQDVLDTYNEILMDVFSHLRQVVLWKHELKFTHLPSNVHILNWAPQQSILSHPNCILFMTQGGALSSIEALHFGVAILGIPIIADQFTNIKRAVDQGYAKQVDLPYSTGEDIKDTVEEMIRNPRYAKIKVLELLMQ</sequence>
<evidence type="ECO:0000256" key="1">
    <source>
        <dbReference type="ARBA" id="ARBA00009995"/>
    </source>
</evidence>
<protein>
    <submittedName>
        <fullName evidence="4">Ecdysteroid UDP-glucosyltransferase</fullName>
    </submittedName>
</protein>
<evidence type="ECO:0000256" key="3">
    <source>
        <dbReference type="ARBA" id="ARBA00022679"/>
    </source>
</evidence>
<dbReference type="PANTHER" id="PTHR48043">
    <property type="entry name" value="EG:EG0003.4 PROTEIN-RELATED"/>
    <property type="match status" value="1"/>
</dbReference>
<dbReference type="Proteomes" id="UP000053240">
    <property type="component" value="Unassembled WGS sequence"/>
</dbReference>
<keyword evidence="2" id="KW-0328">Glycosyltransferase</keyword>
<dbReference type="Gene3D" id="3.40.50.2000">
    <property type="entry name" value="Glycogen Phosphorylase B"/>
    <property type="match status" value="1"/>
</dbReference>
<evidence type="ECO:0000313" key="4">
    <source>
        <dbReference type="EMBL" id="KPJ20989.1"/>
    </source>
</evidence>
<proteinExistence type="inferred from homology"/>
<gene>
    <name evidence="4" type="ORF">RR48_00386</name>
</gene>